<dbReference type="Pfam" id="PF25020">
    <property type="entry name" value="TTR_TEN1-4"/>
    <property type="match status" value="1"/>
</dbReference>
<dbReference type="OrthoDB" id="442731at2759"/>
<feature type="domain" description="Teneurin TTR-like" evidence="6">
    <location>
        <begin position="126"/>
        <end position="210"/>
    </location>
</feature>
<evidence type="ECO:0000313" key="11">
    <source>
        <dbReference type="WBParaSite" id="ECPE_0000767201-mRNA-1"/>
    </source>
</evidence>
<dbReference type="Pfam" id="PF24329">
    <property type="entry name" value="FN-plug_TEN1-4"/>
    <property type="match status" value="1"/>
</dbReference>
<evidence type="ECO:0000313" key="9">
    <source>
        <dbReference type="EMBL" id="VDP81684.1"/>
    </source>
</evidence>
<dbReference type="InterPro" id="IPR056822">
    <property type="entry name" value="TEN_NHL"/>
</dbReference>
<evidence type="ECO:0000259" key="5">
    <source>
        <dbReference type="Pfam" id="PF24329"/>
    </source>
</evidence>
<name>A0A183AL21_9TREM</name>
<accession>A0A183AL21</accession>
<dbReference type="EMBL" id="UZAN01044895">
    <property type="protein sequence ID" value="VDP81684.1"/>
    <property type="molecule type" value="Genomic_DNA"/>
</dbReference>
<dbReference type="Proteomes" id="UP000272942">
    <property type="component" value="Unassembled WGS sequence"/>
</dbReference>
<dbReference type="SUPFAM" id="SSF63825">
    <property type="entry name" value="YWTD domain"/>
    <property type="match status" value="1"/>
</dbReference>
<feature type="domain" description="Teneurin-like YD-shell" evidence="8">
    <location>
        <begin position="903"/>
        <end position="980"/>
    </location>
</feature>
<dbReference type="Gene3D" id="2.120.10.30">
    <property type="entry name" value="TolB, C-terminal domain"/>
    <property type="match status" value="1"/>
</dbReference>
<feature type="domain" description="Teneurin NHL" evidence="7">
    <location>
        <begin position="665"/>
        <end position="888"/>
    </location>
</feature>
<dbReference type="Pfam" id="PF25021">
    <property type="entry name" value="TEN_NHL"/>
    <property type="match status" value="1"/>
</dbReference>
<reference evidence="11" key="1">
    <citation type="submission" date="2016-06" db="UniProtKB">
        <authorList>
            <consortium name="WormBaseParasite"/>
        </authorList>
    </citation>
    <scope>IDENTIFICATION</scope>
</reference>
<dbReference type="InterPro" id="IPR011042">
    <property type="entry name" value="6-blade_b-propeller_TolB-like"/>
</dbReference>
<dbReference type="InterPro" id="IPR056820">
    <property type="entry name" value="TEN_TTR-like"/>
</dbReference>
<reference evidence="9 10" key="2">
    <citation type="submission" date="2018-11" db="EMBL/GenBank/DDBJ databases">
        <authorList>
            <consortium name="Pathogen Informatics"/>
        </authorList>
    </citation>
    <scope>NUCLEOTIDE SEQUENCE [LARGE SCALE GENOMIC DNA]</scope>
    <source>
        <strain evidence="9 10">Egypt</strain>
    </source>
</reference>
<evidence type="ECO:0000259" key="8">
    <source>
        <dbReference type="Pfam" id="PF25023"/>
    </source>
</evidence>
<proteinExistence type="predicted"/>
<sequence length="990" mass="109350">MHFIKNINCSLPVLTSTIGHLFTSLGITFPQPDGLIDCLDPDCCASAHCRKLAQLDTRRASDAGGSGGPRPNRSLNPAAEDAKQGCAHSEPAQYHLLITPMAQADSTFYGQLEFLLKREQIIMRNFDPRRISVIRGTVRQWDGTAFWGCRVFDRLKAKTGYTLTDEQGRFDLPVDGGSIVQLEFLRFPTERFSAIQPVYVPVNEIINLGDFYLHDSSRSVSLQLAVGGSLAPSPVFHDLWIAGLLASTGLSTPDPNAMPDTGLPSTESTGSTEIALKWEQSDETCAQHDLTLIGGLPVWGDQMSNGETVCVDQEQTICVQNGVLTYSIPIHDSRLRLIYRSDRAAGYRPALIAQLLDQVVPDGLREIHFVVDVAGLRQAKRLEPEQGLTELFYWNKTDGYNRTVYGLVNAKVSAGYVYTGCSRVFWEHRMVPLLGHELIESGLANWKLDLVHLYAVNHGIVYRGDGSHMFLKYTDWHVSPVLGSRTTRRKPNVCDHCSTNQTGFGSPVLRLPALITDSLGHIVVADGSRLRWLQSPESAQTGSMTFRPSESLDSRAQRSFLWNDRRVWFTMSQFPLDFLSTGFDELGSTDDYYLAAHPSYLALERRFGASDPGALDSGLFLSHTSSKSIWWLSDSPQPIAQPILTATCEEHASGLLPVPDLCTKHEFMDPRGLAVSPNDLYFADGNLIFAMPLNGDPGVPRPIRLVVGRPDSAVWIAPPCDHGLPGLQMTLKGPSHMVYNALEDAIYFVDNKQVYRLHLASQMVSLAAGKSETCGSESPTTSHVHLATAMAFSTIRGLAVSPEGDLYVAESQRVWIRRAHGRLHAVAGKPQQKQTESDDEFASTAFSNEFENAVDFGLASDMQFSNITAIAVTIYGELFVADSGHATVYRVHYELPRPSSTTSTYRVVSPGTDEAYTFNQNGQLLQTENAITQMTLHLVDYRANAIYGWVSDIRGNNVNLRFGVHRDTQGRLRYVQSPTGKFSPPFACTH</sequence>
<dbReference type="InterPro" id="IPR056823">
    <property type="entry name" value="TEN-like_YD-shell"/>
</dbReference>
<evidence type="ECO:0000313" key="10">
    <source>
        <dbReference type="Proteomes" id="UP000272942"/>
    </source>
</evidence>
<protein>
    <submittedName>
        <fullName evidence="11">Carboxypeptidase regulatory-like domain-containing protein</fullName>
    </submittedName>
</protein>
<dbReference type="AlphaFoldDB" id="A0A183AL21"/>
<dbReference type="InterPro" id="IPR051216">
    <property type="entry name" value="Teneurin"/>
</dbReference>
<dbReference type="Pfam" id="PF25023">
    <property type="entry name" value="TEN_YD-shell"/>
    <property type="match status" value="1"/>
</dbReference>
<organism evidence="11">
    <name type="scientific">Echinostoma caproni</name>
    <dbReference type="NCBI Taxonomy" id="27848"/>
    <lineage>
        <taxon>Eukaryota</taxon>
        <taxon>Metazoa</taxon>
        <taxon>Spiralia</taxon>
        <taxon>Lophotrochozoa</taxon>
        <taxon>Platyhelminthes</taxon>
        <taxon>Trematoda</taxon>
        <taxon>Digenea</taxon>
        <taxon>Plagiorchiida</taxon>
        <taxon>Echinostomata</taxon>
        <taxon>Echinostomatoidea</taxon>
        <taxon>Echinostomatidae</taxon>
        <taxon>Echinostoma</taxon>
    </lineage>
</organism>
<feature type="region of interest" description="Disordered" evidence="4">
    <location>
        <begin position="59"/>
        <end position="82"/>
    </location>
</feature>
<evidence type="ECO:0000256" key="3">
    <source>
        <dbReference type="ARBA" id="ARBA00023157"/>
    </source>
</evidence>
<keyword evidence="3" id="KW-1015">Disulfide bond</keyword>
<keyword evidence="10" id="KW-1185">Reference proteome</keyword>
<evidence type="ECO:0000256" key="2">
    <source>
        <dbReference type="ARBA" id="ARBA00022737"/>
    </source>
</evidence>
<evidence type="ECO:0000259" key="7">
    <source>
        <dbReference type="Pfam" id="PF25021"/>
    </source>
</evidence>
<keyword evidence="1" id="KW-0245">EGF-like domain</keyword>
<gene>
    <name evidence="9" type="ORF">ECPE_LOCUS7656</name>
</gene>
<dbReference type="GO" id="GO:0008045">
    <property type="term" value="P:motor neuron axon guidance"/>
    <property type="evidence" value="ECO:0007669"/>
    <property type="project" value="TreeGrafter"/>
</dbReference>
<dbReference type="PANTHER" id="PTHR11219:SF69">
    <property type="entry name" value="TENEURIN-A"/>
    <property type="match status" value="1"/>
</dbReference>
<evidence type="ECO:0000256" key="1">
    <source>
        <dbReference type="ARBA" id="ARBA00022536"/>
    </source>
</evidence>
<evidence type="ECO:0000259" key="6">
    <source>
        <dbReference type="Pfam" id="PF25020"/>
    </source>
</evidence>
<keyword evidence="2" id="KW-0677">Repeat</keyword>
<dbReference type="WBParaSite" id="ECPE_0000767201-mRNA-1">
    <property type="protein sequence ID" value="ECPE_0000767201-mRNA-1"/>
    <property type="gene ID" value="ECPE_0000767201"/>
</dbReference>
<dbReference type="PANTHER" id="PTHR11219">
    <property type="entry name" value="TENEURIN AND N-ACETYLGLUCOSAMINE-1-PHOSPHODIESTER ALPHA-N-ACETYLGLUCOSAMINIDASE"/>
    <property type="match status" value="1"/>
</dbReference>
<dbReference type="InterPro" id="IPR057627">
    <property type="entry name" value="FN-plug_TEN1-4"/>
</dbReference>
<feature type="domain" description="Teneurin 1-4-like FN-plug" evidence="5">
    <location>
        <begin position="355"/>
        <end position="431"/>
    </location>
</feature>
<evidence type="ECO:0000256" key="4">
    <source>
        <dbReference type="SAM" id="MobiDB-lite"/>
    </source>
</evidence>